<evidence type="ECO:0008006" key="4">
    <source>
        <dbReference type="Google" id="ProtNLM"/>
    </source>
</evidence>
<feature type="region of interest" description="Disordered" evidence="1">
    <location>
        <begin position="127"/>
        <end position="169"/>
    </location>
</feature>
<evidence type="ECO:0000313" key="3">
    <source>
        <dbReference type="Proteomes" id="UP000237271"/>
    </source>
</evidence>
<keyword evidence="3" id="KW-1185">Reference proteome</keyword>
<sequence>MNSARAMLWASSLPQRYWGDAVLYASYIRNRISTRANADYKSPLHVLTGKQPRVSHILRFGSKCTVHVQHKKGRSLAKKELKRLSSSKGYFLLLPRTNRFNTSPDVQNVNKLDIPSPETAEVLNRLHEEEDNPQDKPASDSNTDSELDADTEEGVHEDHGRPISAGALRRVFGKRQPEKPADFELPQSFIDAFAGPAYALLTIRASDHVKEPRTVGEAMRSEY</sequence>
<protein>
    <recommendedName>
        <fullName evidence="4">Polyprotein</fullName>
    </recommendedName>
</protein>
<feature type="compositionally biased region" description="Basic and acidic residues" evidence="1">
    <location>
        <begin position="127"/>
        <end position="138"/>
    </location>
</feature>
<dbReference type="PANTHER" id="PTHR42648">
    <property type="entry name" value="TRANSPOSASE, PUTATIVE-RELATED"/>
    <property type="match status" value="1"/>
</dbReference>
<dbReference type="AlphaFoldDB" id="A0A2P4XHF7"/>
<dbReference type="InterPro" id="IPR039537">
    <property type="entry name" value="Retrotran_Ty1/copia-like"/>
</dbReference>
<name>A0A2P4XHF7_9STRA</name>
<dbReference type="EMBL" id="NCKW01010804">
    <property type="protein sequence ID" value="POM64985.1"/>
    <property type="molecule type" value="Genomic_DNA"/>
</dbReference>
<comment type="caution">
    <text evidence="2">The sequence shown here is derived from an EMBL/GenBank/DDBJ whole genome shotgun (WGS) entry which is preliminary data.</text>
</comment>
<reference evidence="2 3" key="1">
    <citation type="journal article" date="2017" name="Genome Biol. Evol.">
        <title>Phytophthora megakarya and P. palmivora, closely related causal agents of cacao black pod rot, underwent increases in genome sizes and gene numbers by different mechanisms.</title>
        <authorList>
            <person name="Ali S.S."/>
            <person name="Shao J."/>
            <person name="Lary D.J."/>
            <person name="Kronmiller B."/>
            <person name="Shen D."/>
            <person name="Strem M.D."/>
            <person name="Amoako-Attah I."/>
            <person name="Akrofi A.Y."/>
            <person name="Begoude B.A."/>
            <person name="Ten Hoopen G.M."/>
            <person name="Coulibaly K."/>
            <person name="Kebe B.I."/>
            <person name="Melnick R.L."/>
            <person name="Guiltinan M.J."/>
            <person name="Tyler B.M."/>
            <person name="Meinhardt L.W."/>
            <person name="Bailey B.A."/>
        </authorList>
    </citation>
    <scope>NUCLEOTIDE SEQUENCE [LARGE SCALE GENOMIC DNA]</scope>
    <source>
        <strain evidence="3">sbr112.9</strain>
    </source>
</reference>
<evidence type="ECO:0000256" key="1">
    <source>
        <dbReference type="SAM" id="MobiDB-lite"/>
    </source>
</evidence>
<feature type="compositionally biased region" description="Acidic residues" evidence="1">
    <location>
        <begin position="143"/>
        <end position="152"/>
    </location>
</feature>
<gene>
    <name evidence="2" type="ORF">PHPALM_19405</name>
</gene>
<evidence type="ECO:0000313" key="2">
    <source>
        <dbReference type="EMBL" id="POM64985.1"/>
    </source>
</evidence>
<dbReference type="OrthoDB" id="111050at2759"/>
<dbReference type="Proteomes" id="UP000237271">
    <property type="component" value="Unassembled WGS sequence"/>
</dbReference>
<proteinExistence type="predicted"/>
<organism evidence="2 3">
    <name type="scientific">Phytophthora palmivora</name>
    <dbReference type="NCBI Taxonomy" id="4796"/>
    <lineage>
        <taxon>Eukaryota</taxon>
        <taxon>Sar</taxon>
        <taxon>Stramenopiles</taxon>
        <taxon>Oomycota</taxon>
        <taxon>Peronosporomycetes</taxon>
        <taxon>Peronosporales</taxon>
        <taxon>Peronosporaceae</taxon>
        <taxon>Phytophthora</taxon>
    </lineage>
</organism>
<dbReference type="PANTHER" id="PTHR42648:SF28">
    <property type="entry name" value="TRANSPOSON-ENCODED PROTEIN WITH RIBONUCLEASE H-LIKE AND RETROVIRUS ZINC FINGER-LIKE DOMAINS"/>
    <property type="match status" value="1"/>
</dbReference>
<accession>A0A2P4XHF7</accession>